<comment type="similarity">
    <text evidence="1">Belongs to the serine protease inhibitor-like (TIL domain-containing) family.</text>
</comment>
<feature type="chain" id="PRO_5032982963" description="TIL domain-containing protein" evidence="5">
    <location>
        <begin position="21"/>
        <end position="80"/>
    </location>
</feature>
<evidence type="ECO:0000313" key="8">
    <source>
        <dbReference type="Proteomes" id="UP000617340"/>
    </source>
</evidence>
<comment type="caution">
    <text evidence="7">The sequence shown here is derived from an EMBL/GenBank/DDBJ whole genome shotgun (WGS) entry which is preliminary data.</text>
</comment>
<accession>A0A834NMI4</accession>
<dbReference type="Gene3D" id="2.10.25.10">
    <property type="entry name" value="Laminin"/>
    <property type="match status" value="1"/>
</dbReference>
<name>A0A834NMI4_VESGE</name>
<keyword evidence="5" id="KW-0732">Signal</keyword>
<evidence type="ECO:0000256" key="4">
    <source>
        <dbReference type="ARBA" id="ARBA00023157"/>
    </source>
</evidence>
<dbReference type="CDD" id="cd19941">
    <property type="entry name" value="TIL"/>
    <property type="match status" value="1"/>
</dbReference>
<dbReference type="AlphaFoldDB" id="A0A834NMI4"/>
<protein>
    <recommendedName>
        <fullName evidence="6">TIL domain-containing protein</fullName>
    </recommendedName>
</protein>
<dbReference type="SUPFAM" id="SSF57567">
    <property type="entry name" value="Serine protease inhibitors"/>
    <property type="match status" value="1"/>
</dbReference>
<keyword evidence="8" id="KW-1185">Reference proteome</keyword>
<evidence type="ECO:0000256" key="1">
    <source>
        <dbReference type="ARBA" id="ARBA00007611"/>
    </source>
</evidence>
<reference evidence="7" key="1">
    <citation type="journal article" date="2020" name="G3 (Bethesda)">
        <title>High-Quality Assemblies for Three Invasive Social Wasps from the &lt;i&gt;Vespula&lt;/i&gt; Genus.</title>
        <authorList>
            <person name="Harrop T.W.R."/>
            <person name="Guhlin J."/>
            <person name="McLaughlin G.M."/>
            <person name="Permina E."/>
            <person name="Stockwell P."/>
            <person name="Gilligan J."/>
            <person name="Le Lec M.F."/>
            <person name="Gruber M.A.M."/>
            <person name="Quinn O."/>
            <person name="Lovegrove M."/>
            <person name="Duncan E.J."/>
            <person name="Remnant E.J."/>
            <person name="Van Eeckhoven J."/>
            <person name="Graham B."/>
            <person name="Knapp R.A."/>
            <person name="Langford K.W."/>
            <person name="Kronenberg Z."/>
            <person name="Press M.O."/>
            <person name="Eacker S.M."/>
            <person name="Wilson-Rankin E.E."/>
            <person name="Purcell J."/>
            <person name="Lester P.J."/>
            <person name="Dearden P.K."/>
        </authorList>
    </citation>
    <scope>NUCLEOTIDE SEQUENCE</scope>
    <source>
        <strain evidence="7">Linc-1</strain>
    </source>
</reference>
<feature type="signal peptide" evidence="5">
    <location>
        <begin position="1"/>
        <end position="20"/>
    </location>
</feature>
<evidence type="ECO:0000313" key="7">
    <source>
        <dbReference type="EMBL" id="KAF7414078.1"/>
    </source>
</evidence>
<dbReference type="InterPro" id="IPR002919">
    <property type="entry name" value="TIL_dom"/>
</dbReference>
<proteinExistence type="inferred from homology"/>
<evidence type="ECO:0000256" key="5">
    <source>
        <dbReference type="SAM" id="SignalP"/>
    </source>
</evidence>
<dbReference type="Proteomes" id="UP000617340">
    <property type="component" value="Unassembled WGS sequence"/>
</dbReference>
<dbReference type="GO" id="GO:0004867">
    <property type="term" value="F:serine-type endopeptidase inhibitor activity"/>
    <property type="evidence" value="ECO:0007669"/>
    <property type="project" value="UniProtKB-KW"/>
</dbReference>
<evidence type="ECO:0000256" key="2">
    <source>
        <dbReference type="ARBA" id="ARBA00022690"/>
    </source>
</evidence>
<sequence>MPRVTTILIVLALCVATVICTPTCGPNAIFSNCASACPITCKNYPNPPKYCIQVCVKRCKCLNGRILNNKGECVLPNECY</sequence>
<feature type="domain" description="TIL" evidence="6">
    <location>
        <begin position="24"/>
        <end position="79"/>
    </location>
</feature>
<keyword evidence="4" id="KW-1015">Disulfide bond</keyword>
<evidence type="ECO:0000256" key="3">
    <source>
        <dbReference type="ARBA" id="ARBA00022900"/>
    </source>
</evidence>
<dbReference type="PANTHER" id="PTHR23259">
    <property type="entry name" value="RIDDLE"/>
    <property type="match status" value="1"/>
</dbReference>
<dbReference type="Pfam" id="PF01826">
    <property type="entry name" value="TIL"/>
    <property type="match status" value="1"/>
</dbReference>
<organism evidence="7 8">
    <name type="scientific">Vespula germanica</name>
    <name type="common">German yellow jacket</name>
    <name type="synonym">Paravespula germanica</name>
    <dbReference type="NCBI Taxonomy" id="30212"/>
    <lineage>
        <taxon>Eukaryota</taxon>
        <taxon>Metazoa</taxon>
        <taxon>Ecdysozoa</taxon>
        <taxon>Arthropoda</taxon>
        <taxon>Hexapoda</taxon>
        <taxon>Insecta</taxon>
        <taxon>Pterygota</taxon>
        <taxon>Neoptera</taxon>
        <taxon>Endopterygota</taxon>
        <taxon>Hymenoptera</taxon>
        <taxon>Apocrita</taxon>
        <taxon>Aculeata</taxon>
        <taxon>Vespoidea</taxon>
        <taxon>Vespidae</taxon>
        <taxon>Vespinae</taxon>
        <taxon>Vespula</taxon>
    </lineage>
</organism>
<keyword evidence="3" id="KW-0722">Serine protease inhibitor</keyword>
<evidence type="ECO:0000259" key="6">
    <source>
        <dbReference type="Pfam" id="PF01826"/>
    </source>
</evidence>
<keyword evidence="2" id="KW-0646">Protease inhibitor</keyword>
<dbReference type="InterPro" id="IPR051368">
    <property type="entry name" value="SerProtInhib-TIL_Domain"/>
</dbReference>
<dbReference type="InterPro" id="IPR036084">
    <property type="entry name" value="Ser_inhib-like_sf"/>
</dbReference>
<dbReference type="PANTHER" id="PTHR23259:SF70">
    <property type="entry name" value="ACCESSORY GLAND PROTEIN ACP62F-RELATED"/>
    <property type="match status" value="1"/>
</dbReference>
<dbReference type="EMBL" id="JACSDZ010000002">
    <property type="protein sequence ID" value="KAF7414078.1"/>
    <property type="molecule type" value="Genomic_DNA"/>
</dbReference>
<gene>
    <name evidence="7" type="ORF">HZH68_002567</name>
</gene>